<evidence type="ECO:0000313" key="8">
    <source>
        <dbReference type="Proteomes" id="UP000262969"/>
    </source>
</evidence>
<accession>A0A3D2XAG7</accession>
<keyword evidence="2" id="KW-0645">Protease</keyword>
<keyword evidence="3" id="KW-0378">Hydrolase</keyword>
<dbReference type="PRINTS" id="PR00723">
    <property type="entry name" value="SUBTILISIN"/>
</dbReference>
<evidence type="ECO:0000313" key="7">
    <source>
        <dbReference type="EMBL" id="HCL04129.1"/>
    </source>
</evidence>
<dbReference type="InterPro" id="IPR034045">
    <property type="entry name" value="Pep_S8_CspA-like"/>
</dbReference>
<dbReference type="InterPro" id="IPR050131">
    <property type="entry name" value="Peptidase_S8_subtilisin-like"/>
</dbReference>
<evidence type="ECO:0000256" key="1">
    <source>
        <dbReference type="ARBA" id="ARBA00011073"/>
    </source>
</evidence>
<dbReference type="InterPro" id="IPR022398">
    <property type="entry name" value="Peptidase_S8_His-AS"/>
</dbReference>
<protein>
    <submittedName>
        <fullName evidence="7">Peptidase S8</fullName>
    </submittedName>
</protein>
<sequence length="559" mass="62104">MENKFYSEKFMELIIPNPLLSTYENQGTITNINNLYSIVQMPIDKIDFCSLSGFSYSYFPTCYTLESTITSEKLGVERVRQNPNLALYGAGVLIGVVDTGVYYQHKAFLFNDSTTKLYSIWDQTIYSEDTPVNEEFPYGTFYSKQEINRALTQKNPLDMVPSTDDNGHGTAIAGIIAGNEDIENDFAGVAPLSELIVVKLKQAKKVVRQFFSLSQEVTCYQKSDIMMGIKYIIDVARKLNRPLVLCIAVGSSQGGDDGLGPLSYYLNDITRAPRSCVVASGGNEGNTNRHYFGSFAKEDEFKEFEFRVGEKDKAFLMEIWMQPIQRLSIEMTSPSGEKVSNVTPGIRQLKKYNFVFGPTKVCINNIATESESGDQLILIRFENAQDGLWKIKLNNIDKTPSNFNVWLPSGDLITRETFFLQSDPYITITAPGSDFGPITMGAYDTLEGGISTFSSKGFTRKDIVKPDLTAPGTLIKSPSNEQGYVTVSGTGSAAALSSGVVALLLEWAILKGNYTGITGSEIKTFLIRGARRDENIDYPDRAWGYGQIDLYGTFQKLTF</sequence>
<dbReference type="Pfam" id="PF00082">
    <property type="entry name" value="Peptidase_S8"/>
    <property type="match status" value="2"/>
</dbReference>
<comment type="caution">
    <text evidence="7">The sequence shown here is derived from an EMBL/GenBank/DDBJ whole genome shotgun (WGS) entry which is preliminary data.</text>
</comment>
<dbReference type="PROSITE" id="PS51892">
    <property type="entry name" value="SUBTILASE"/>
    <property type="match status" value="1"/>
</dbReference>
<gene>
    <name evidence="7" type="ORF">DHW61_17255</name>
</gene>
<evidence type="ECO:0000256" key="4">
    <source>
        <dbReference type="ARBA" id="ARBA00022825"/>
    </source>
</evidence>
<dbReference type="GO" id="GO:0004252">
    <property type="term" value="F:serine-type endopeptidase activity"/>
    <property type="evidence" value="ECO:0007669"/>
    <property type="project" value="InterPro"/>
</dbReference>
<evidence type="ECO:0000256" key="5">
    <source>
        <dbReference type="PROSITE-ProRule" id="PRU01240"/>
    </source>
</evidence>
<dbReference type="PIRSF" id="PIRSF037894">
    <property type="entry name" value="Subtilisin_rel_CspABC"/>
    <property type="match status" value="1"/>
</dbReference>
<dbReference type="InterPro" id="IPR023827">
    <property type="entry name" value="Peptidase_S8_Asp-AS"/>
</dbReference>
<dbReference type="InterPro" id="IPR015500">
    <property type="entry name" value="Peptidase_S8_subtilisin-rel"/>
</dbReference>
<dbReference type="InterPro" id="IPR017310">
    <property type="entry name" value="Pept_S8A_subtilisin_clostridia"/>
</dbReference>
<dbReference type="SUPFAM" id="SSF52743">
    <property type="entry name" value="Subtilisin-like"/>
    <property type="match status" value="1"/>
</dbReference>
<dbReference type="PANTHER" id="PTHR43806:SF11">
    <property type="entry name" value="CEREVISIN-RELATED"/>
    <property type="match status" value="1"/>
</dbReference>
<organism evidence="7 8">
    <name type="scientific">Lachnoclostridium phytofermentans</name>
    <dbReference type="NCBI Taxonomy" id="66219"/>
    <lineage>
        <taxon>Bacteria</taxon>
        <taxon>Bacillati</taxon>
        <taxon>Bacillota</taxon>
        <taxon>Clostridia</taxon>
        <taxon>Lachnospirales</taxon>
        <taxon>Lachnospiraceae</taxon>
    </lineage>
</organism>
<comment type="similarity">
    <text evidence="1 5">Belongs to the peptidase S8 family.</text>
</comment>
<dbReference type="CDD" id="cd07478">
    <property type="entry name" value="Peptidases_S8_CspA-like"/>
    <property type="match status" value="1"/>
</dbReference>
<name>A0A3D2XAG7_9FIRM</name>
<dbReference type="InterPro" id="IPR000209">
    <property type="entry name" value="Peptidase_S8/S53_dom"/>
</dbReference>
<evidence type="ECO:0000256" key="2">
    <source>
        <dbReference type="ARBA" id="ARBA00022670"/>
    </source>
</evidence>
<dbReference type="PROSITE" id="PS00137">
    <property type="entry name" value="SUBTILASE_HIS"/>
    <property type="match status" value="1"/>
</dbReference>
<comment type="caution">
    <text evidence="5">Lacks conserved residue(s) required for the propagation of feature annotation.</text>
</comment>
<dbReference type="Gene3D" id="2.60.120.1290">
    <property type="match status" value="1"/>
</dbReference>
<dbReference type="InterPro" id="IPR036852">
    <property type="entry name" value="Peptidase_S8/S53_dom_sf"/>
</dbReference>
<evidence type="ECO:0000256" key="3">
    <source>
        <dbReference type="ARBA" id="ARBA00022801"/>
    </source>
</evidence>
<evidence type="ECO:0000259" key="6">
    <source>
        <dbReference type="Pfam" id="PF00082"/>
    </source>
</evidence>
<dbReference type="PROSITE" id="PS00136">
    <property type="entry name" value="SUBTILASE_ASP"/>
    <property type="match status" value="1"/>
</dbReference>
<feature type="domain" description="Peptidase S8/S53" evidence="6">
    <location>
        <begin position="89"/>
        <end position="286"/>
    </location>
</feature>
<dbReference type="Gene3D" id="3.40.50.200">
    <property type="entry name" value="Peptidase S8/S53 domain"/>
    <property type="match status" value="1"/>
</dbReference>
<reference evidence="7 8" key="1">
    <citation type="journal article" date="2018" name="Nat. Biotechnol.">
        <title>A standardized bacterial taxonomy based on genome phylogeny substantially revises the tree of life.</title>
        <authorList>
            <person name="Parks D.H."/>
            <person name="Chuvochina M."/>
            <person name="Waite D.W."/>
            <person name="Rinke C."/>
            <person name="Skarshewski A."/>
            <person name="Chaumeil P.A."/>
            <person name="Hugenholtz P."/>
        </authorList>
    </citation>
    <scope>NUCLEOTIDE SEQUENCE [LARGE SCALE GENOMIC DNA]</scope>
    <source>
        <strain evidence="7">UBA11728</strain>
    </source>
</reference>
<dbReference type="Proteomes" id="UP000262969">
    <property type="component" value="Unassembled WGS sequence"/>
</dbReference>
<keyword evidence="4" id="KW-0720">Serine protease</keyword>
<proteinExistence type="inferred from homology"/>
<dbReference type="EMBL" id="DPVV01000564">
    <property type="protein sequence ID" value="HCL04129.1"/>
    <property type="molecule type" value="Genomic_DNA"/>
</dbReference>
<dbReference type="GO" id="GO:0006508">
    <property type="term" value="P:proteolysis"/>
    <property type="evidence" value="ECO:0007669"/>
    <property type="project" value="UniProtKB-KW"/>
</dbReference>
<dbReference type="PANTHER" id="PTHR43806">
    <property type="entry name" value="PEPTIDASE S8"/>
    <property type="match status" value="1"/>
</dbReference>
<dbReference type="AlphaFoldDB" id="A0A3D2XAG7"/>
<feature type="domain" description="Peptidase S8/S53" evidence="6">
    <location>
        <begin position="428"/>
        <end position="546"/>
    </location>
</feature>